<dbReference type="GO" id="GO:0008146">
    <property type="term" value="F:sulfotransferase activity"/>
    <property type="evidence" value="ECO:0007669"/>
    <property type="project" value="InterPro"/>
</dbReference>
<gene>
    <name evidence="2" type="ORF">CKO25_19800</name>
</gene>
<evidence type="ECO:0000256" key="1">
    <source>
        <dbReference type="SAM" id="Phobius"/>
    </source>
</evidence>
<reference evidence="2 3" key="1">
    <citation type="journal article" date="2020" name="Microorganisms">
        <title>Osmotic Adaptation and Compatible Solute Biosynthesis of Phototrophic Bacteria as Revealed from Genome Analyses.</title>
        <authorList>
            <person name="Imhoff J.F."/>
            <person name="Rahn T."/>
            <person name="Kunzel S."/>
            <person name="Keller A."/>
            <person name="Neulinger S.C."/>
        </authorList>
    </citation>
    <scope>NUCLEOTIDE SEQUENCE [LARGE SCALE GENOMIC DNA]</scope>
    <source>
        <strain evidence="2 3">DSM 21303</strain>
    </source>
</reference>
<dbReference type="EMBL" id="NRSD01000040">
    <property type="protein sequence ID" value="MBK1646836.1"/>
    <property type="molecule type" value="Genomic_DNA"/>
</dbReference>
<dbReference type="RefSeq" id="WP_200389663.1">
    <property type="nucleotide sequence ID" value="NZ_NRSD01000040.1"/>
</dbReference>
<evidence type="ECO:0000313" key="3">
    <source>
        <dbReference type="Proteomes" id="UP001138802"/>
    </source>
</evidence>
<evidence type="ECO:0008006" key="4">
    <source>
        <dbReference type="Google" id="ProtNLM"/>
    </source>
</evidence>
<name>A0A9X1BBR7_9GAMM</name>
<dbReference type="AlphaFoldDB" id="A0A9X1BBR7"/>
<evidence type="ECO:0000313" key="2">
    <source>
        <dbReference type="EMBL" id="MBK1646836.1"/>
    </source>
</evidence>
<proteinExistence type="predicted"/>
<keyword evidence="1" id="KW-0472">Membrane</keyword>
<dbReference type="Gene3D" id="3.40.50.300">
    <property type="entry name" value="P-loop containing nucleotide triphosphate hydrolases"/>
    <property type="match status" value="1"/>
</dbReference>
<dbReference type="InterPro" id="IPR005331">
    <property type="entry name" value="Sulfotransferase"/>
</dbReference>
<dbReference type="Proteomes" id="UP001138802">
    <property type="component" value="Unassembled WGS sequence"/>
</dbReference>
<keyword evidence="3" id="KW-1185">Reference proteome</keyword>
<accession>A0A9X1BBR7</accession>
<organism evidence="2 3">
    <name type="scientific">Thiocapsa imhoffii</name>
    <dbReference type="NCBI Taxonomy" id="382777"/>
    <lineage>
        <taxon>Bacteria</taxon>
        <taxon>Pseudomonadati</taxon>
        <taxon>Pseudomonadota</taxon>
        <taxon>Gammaproteobacteria</taxon>
        <taxon>Chromatiales</taxon>
        <taxon>Chromatiaceae</taxon>
        <taxon>Thiocapsa</taxon>
    </lineage>
</organism>
<protein>
    <recommendedName>
        <fullName evidence="4">Sulfotransferase family protein</fullName>
    </recommendedName>
</protein>
<feature type="transmembrane region" description="Helical" evidence="1">
    <location>
        <begin position="137"/>
        <end position="157"/>
    </location>
</feature>
<keyword evidence="1" id="KW-0812">Transmembrane</keyword>
<dbReference type="SUPFAM" id="SSF52540">
    <property type="entry name" value="P-loop containing nucleoside triphosphate hydrolases"/>
    <property type="match status" value="1"/>
</dbReference>
<dbReference type="Pfam" id="PF03567">
    <property type="entry name" value="Sulfotransfer_2"/>
    <property type="match status" value="1"/>
</dbReference>
<keyword evidence="1" id="KW-1133">Transmembrane helix</keyword>
<dbReference type="InterPro" id="IPR027417">
    <property type="entry name" value="P-loop_NTPase"/>
</dbReference>
<sequence>MMYCDHWNLLFIVLPKCGTGAGKRFFNDLPGTNCYAPKGSDKYSDHRFCAAGKEYNTKHFKGRSIGHATAKELCEFFGREVFSTMNTVAIIRNPYSRLVSSYFFYRRIHLRKYTSEAVKRISKLPLTARPSVVVQNFLTIIACGFTKVVPLWLYVIFYPYKGMKSYISDVNGTRIVKHIARLESVDDDLTRIMQRMGVTINRTAKLPIVNPTGYDKNKSYTPESWIVKQIVSLKLRDDLQLWYEVNAEFEEETIP</sequence>
<dbReference type="GO" id="GO:0016020">
    <property type="term" value="C:membrane"/>
    <property type="evidence" value="ECO:0007669"/>
    <property type="project" value="InterPro"/>
</dbReference>
<comment type="caution">
    <text evidence="2">The sequence shown here is derived from an EMBL/GenBank/DDBJ whole genome shotgun (WGS) entry which is preliminary data.</text>
</comment>